<feature type="transmembrane region" description="Helical" evidence="6">
    <location>
        <begin position="84"/>
        <end position="102"/>
    </location>
</feature>
<keyword evidence="3 6" id="KW-1133">Transmembrane helix</keyword>
<comment type="subcellular location">
    <subcellularLocation>
        <location evidence="1">Membrane</location>
        <topology evidence="1">Multi-pass membrane protein</topology>
    </subcellularLocation>
</comment>
<proteinExistence type="predicted"/>
<feature type="transmembrane region" description="Helical" evidence="6">
    <location>
        <begin position="114"/>
        <end position="134"/>
    </location>
</feature>
<dbReference type="SUPFAM" id="SSF103473">
    <property type="entry name" value="MFS general substrate transporter"/>
    <property type="match status" value="1"/>
</dbReference>
<dbReference type="InterPro" id="IPR036259">
    <property type="entry name" value="MFS_trans_sf"/>
</dbReference>
<evidence type="ECO:0000256" key="1">
    <source>
        <dbReference type="ARBA" id="ARBA00004141"/>
    </source>
</evidence>
<sequence>MSTKDEVSHVEGDRDASHHKSHPEAHIVSLAQEATEDARHIDLSWRSWMVVFVCCFAVMSQVYVVVAAGSVLSFIIRELGEPEIAGWIIQGPLLMQTVLSPLVGRLSDVLDRKLFATIPPVIACVGSIVCAKATSMSMLIGGGILIGATLATISIVQAIPSEVLPLKYRALANGFASAAGTIGGLIGNLTAGAVTNSSPTGWRNIFWIQVGLHGFTALGLFAFYWPKKRSHEYPRMSFKQWTWACDPIGCLLIIISATLLLLSLNWAGGAYKWSEPHVYANLIVGLIFLVAFCVYEWKGRSDGIVAHVFFSGGPNFLLSTFAFTVEGWIFYSAVNAITPQVILNLGLEDNSWDIAVRQLSYQIPFIFIVALVSWYATRFKDLKTPLVVTFTMFFITSVCYANIRPDWNVPQIVFSVLTGVGCAGPLTLLVACVQFTAPHAYLSTATGLAFSARAIGGAFGTAVIYAIINGRLNSHYATDVGSAAVAAGLPQSSIGALLKAMAEGTATTVKGQGIPGANAHIIDAAWTASHWSYARAYRLGWWSVVPFVALATIGVACMTGVKELMTEKVEATVERESDDEVLKVEKA</sequence>
<gene>
    <name evidence="8" type="ORF">EK21DRAFT_94440</name>
</gene>
<feature type="transmembrane region" description="Helical" evidence="6">
    <location>
        <begin position="48"/>
        <end position="72"/>
    </location>
</feature>
<accession>A0A9P4GYW5</accession>
<evidence type="ECO:0000313" key="9">
    <source>
        <dbReference type="Proteomes" id="UP000799777"/>
    </source>
</evidence>
<dbReference type="EMBL" id="ML978313">
    <property type="protein sequence ID" value="KAF2024007.1"/>
    <property type="molecule type" value="Genomic_DNA"/>
</dbReference>
<dbReference type="PANTHER" id="PTHR23501">
    <property type="entry name" value="MAJOR FACILITATOR SUPERFAMILY"/>
    <property type="match status" value="1"/>
</dbReference>
<feature type="transmembrane region" description="Helical" evidence="6">
    <location>
        <begin position="448"/>
        <end position="468"/>
    </location>
</feature>
<evidence type="ECO:0000313" key="8">
    <source>
        <dbReference type="EMBL" id="KAF2024007.1"/>
    </source>
</evidence>
<comment type="caution">
    <text evidence="8">The sequence shown here is derived from an EMBL/GenBank/DDBJ whole genome shotgun (WGS) entry which is preliminary data.</text>
</comment>
<protein>
    <submittedName>
        <fullName evidence="8">MFS general substrate transporter</fullName>
    </submittedName>
</protein>
<feature type="transmembrane region" description="Helical" evidence="6">
    <location>
        <begin position="278"/>
        <end position="297"/>
    </location>
</feature>
<name>A0A9P4GYW5_9PLEO</name>
<evidence type="ECO:0000259" key="7">
    <source>
        <dbReference type="PROSITE" id="PS50850"/>
    </source>
</evidence>
<keyword evidence="4 6" id="KW-0472">Membrane</keyword>
<evidence type="ECO:0000256" key="6">
    <source>
        <dbReference type="SAM" id="Phobius"/>
    </source>
</evidence>
<organism evidence="8 9">
    <name type="scientific">Setomelanomma holmii</name>
    <dbReference type="NCBI Taxonomy" id="210430"/>
    <lineage>
        <taxon>Eukaryota</taxon>
        <taxon>Fungi</taxon>
        <taxon>Dikarya</taxon>
        <taxon>Ascomycota</taxon>
        <taxon>Pezizomycotina</taxon>
        <taxon>Dothideomycetes</taxon>
        <taxon>Pleosporomycetidae</taxon>
        <taxon>Pleosporales</taxon>
        <taxon>Pleosporineae</taxon>
        <taxon>Phaeosphaeriaceae</taxon>
        <taxon>Setomelanomma</taxon>
    </lineage>
</organism>
<evidence type="ECO:0000256" key="4">
    <source>
        <dbReference type="ARBA" id="ARBA00023136"/>
    </source>
</evidence>
<dbReference type="AlphaFoldDB" id="A0A9P4GYW5"/>
<feature type="transmembrane region" description="Helical" evidence="6">
    <location>
        <begin position="412"/>
        <end position="436"/>
    </location>
</feature>
<feature type="transmembrane region" description="Helical" evidence="6">
    <location>
        <begin position="247"/>
        <end position="266"/>
    </location>
</feature>
<feature type="transmembrane region" description="Helical" evidence="6">
    <location>
        <begin position="140"/>
        <end position="159"/>
    </location>
</feature>
<feature type="transmembrane region" description="Helical" evidence="6">
    <location>
        <begin position="539"/>
        <end position="561"/>
    </location>
</feature>
<feature type="transmembrane region" description="Helical" evidence="6">
    <location>
        <begin position="328"/>
        <end position="347"/>
    </location>
</feature>
<evidence type="ECO:0000256" key="5">
    <source>
        <dbReference type="SAM" id="MobiDB-lite"/>
    </source>
</evidence>
<feature type="domain" description="Major facilitator superfamily (MFS) profile" evidence="7">
    <location>
        <begin position="47"/>
        <end position="505"/>
    </location>
</feature>
<feature type="transmembrane region" description="Helical" evidence="6">
    <location>
        <begin position="206"/>
        <end position="226"/>
    </location>
</feature>
<dbReference type="Pfam" id="PF07690">
    <property type="entry name" value="MFS_1"/>
    <property type="match status" value="1"/>
</dbReference>
<feature type="region of interest" description="Disordered" evidence="5">
    <location>
        <begin position="1"/>
        <end position="22"/>
    </location>
</feature>
<evidence type="ECO:0000256" key="2">
    <source>
        <dbReference type="ARBA" id="ARBA00022692"/>
    </source>
</evidence>
<feature type="transmembrane region" description="Helical" evidence="6">
    <location>
        <begin position="171"/>
        <end position="194"/>
    </location>
</feature>
<feature type="transmembrane region" description="Helical" evidence="6">
    <location>
        <begin position="359"/>
        <end position="376"/>
    </location>
</feature>
<dbReference type="InterPro" id="IPR011701">
    <property type="entry name" value="MFS"/>
</dbReference>
<feature type="transmembrane region" description="Helical" evidence="6">
    <location>
        <begin position="304"/>
        <end position="322"/>
    </location>
</feature>
<dbReference type="Proteomes" id="UP000799777">
    <property type="component" value="Unassembled WGS sequence"/>
</dbReference>
<dbReference type="Gene3D" id="1.20.1250.20">
    <property type="entry name" value="MFS general substrate transporter like domains"/>
    <property type="match status" value="1"/>
</dbReference>
<evidence type="ECO:0000256" key="3">
    <source>
        <dbReference type="ARBA" id="ARBA00022989"/>
    </source>
</evidence>
<dbReference type="InterPro" id="IPR020846">
    <property type="entry name" value="MFS_dom"/>
</dbReference>
<dbReference type="GO" id="GO:0005886">
    <property type="term" value="C:plasma membrane"/>
    <property type="evidence" value="ECO:0007669"/>
    <property type="project" value="TreeGrafter"/>
</dbReference>
<dbReference type="InterPro" id="IPR053791">
    <property type="entry name" value="MFS_Tri12-like"/>
</dbReference>
<dbReference type="CDD" id="cd06179">
    <property type="entry name" value="MFS_TRI12_like"/>
    <property type="match status" value="1"/>
</dbReference>
<dbReference type="GO" id="GO:0022857">
    <property type="term" value="F:transmembrane transporter activity"/>
    <property type="evidence" value="ECO:0007669"/>
    <property type="project" value="InterPro"/>
</dbReference>
<feature type="transmembrane region" description="Helical" evidence="6">
    <location>
        <begin position="382"/>
        <end position="400"/>
    </location>
</feature>
<keyword evidence="2 6" id="KW-0812">Transmembrane</keyword>
<keyword evidence="9" id="KW-1185">Reference proteome</keyword>
<reference evidence="8" key="1">
    <citation type="journal article" date="2020" name="Stud. Mycol.">
        <title>101 Dothideomycetes genomes: a test case for predicting lifestyles and emergence of pathogens.</title>
        <authorList>
            <person name="Haridas S."/>
            <person name="Albert R."/>
            <person name="Binder M."/>
            <person name="Bloem J."/>
            <person name="Labutti K."/>
            <person name="Salamov A."/>
            <person name="Andreopoulos B."/>
            <person name="Baker S."/>
            <person name="Barry K."/>
            <person name="Bills G."/>
            <person name="Bluhm B."/>
            <person name="Cannon C."/>
            <person name="Castanera R."/>
            <person name="Culley D."/>
            <person name="Daum C."/>
            <person name="Ezra D."/>
            <person name="Gonzalez J."/>
            <person name="Henrissat B."/>
            <person name="Kuo A."/>
            <person name="Liang C."/>
            <person name="Lipzen A."/>
            <person name="Lutzoni F."/>
            <person name="Magnuson J."/>
            <person name="Mondo S."/>
            <person name="Nolan M."/>
            <person name="Ohm R."/>
            <person name="Pangilinan J."/>
            <person name="Park H.-J."/>
            <person name="Ramirez L."/>
            <person name="Alfaro M."/>
            <person name="Sun H."/>
            <person name="Tritt A."/>
            <person name="Yoshinaga Y."/>
            <person name="Zwiers L.-H."/>
            <person name="Turgeon B."/>
            <person name="Goodwin S."/>
            <person name="Spatafora J."/>
            <person name="Crous P."/>
            <person name="Grigoriev I."/>
        </authorList>
    </citation>
    <scope>NUCLEOTIDE SEQUENCE</scope>
    <source>
        <strain evidence="8">CBS 110217</strain>
    </source>
</reference>
<dbReference type="OrthoDB" id="2587356at2759"/>
<dbReference type="PANTHER" id="PTHR23501:SF195">
    <property type="entry name" value="PEP5"/>
    <property type="match status" value="1"/>
</dbReference>
<dbReference type="PROSITE" id="PS50850">
    <property type="entry name" value="MFS"/>
    <property type="match status" value="1"/>
</dbReference>